<evidence type="ECO:0000259" key="2">
    <source>
        <dbReference type="Pfam" id="PF01370"/>
    </source>
</evidence>
<dbReference type="OrthoDB" id="142826at2"/>
<dbReference type="PANTHER" id="PTHR43000">
    <property type="entry name" value="DTDP-D-GLUCOSE 4,6-DEHYDRATASE-RELATED"/>
    <property type="match status" value="1"/>
</dbReference>
<dbReference type="EMBL" id="FOKI01000032">
    <property type="protein sequence ID" value="SFB35085.1"/>
    <property type="molecule type" value="Genomic_DNA"/>
</dbReference>
<feature type="domain" description="NAD-dependent epimerase/dehydratase" evidence="2">
    <location>
        <begin position="3"/>
        <end position="234"/>
    </location>
</feature>
<sequence length="307" mass="34742">MKILVTGGAGFIGSNIVDGFIENGHDVIVVDNFSHGNKNNINKKARVYNIDIRDKDLYKVFEKEKPEVVCHHAAQISVPKSIDNPIEDADINIIGSLNLLECCRIYGVKKVTYPASAAIFGEPQYLPVDESHPLDMMCGYGITKHTIEHYLETYSKLYGIKYTVMRYSNVYGPRQDSTGEGGVVAIFCENMLENKVPLIFGDGTQTRDFVFVKDVVNANIIALTDLNNGIYNVATDTKISVNELFNTVNILLDKNMRPIYKEERKGDIKHSYMTYNKINKECGWEPKYSLEEGLKQTINYYVSKKHE</sequence>
<dbReference type="Proteomes" id="UP000198619">
    <property type="component" value="Unassembled WGS sequence"/>
</dbReference>
<accession>A0A1I1AAT4</accession>
<comment type="similarity">
    <text evidence="1">Belongs to the NAD(P)-dependent epimerase/dehydratase family.</text>
</comment>
<gene>
    <name evidence="3" type="ORF">SAMN04488528_103235</name>
</gene>
<dbReference type="InterPro" id="IPR036291">
    <property type="entry name" value="NAD(P)-bd_dom_sf"/>
</dbReference>
<dbReference type="RefSeq" id="WP_090042597.1">
    <property type="nucleotide sequence ID" value="NZ_FOKI01000032.1"/>
</dbReference>
<dbReference type="InterPro" id="IPR001509">
    <property type="entry name" value="Epimerase_deHydtase"/>
</dbReference>
<dbReference type="Gene3D" id="3.40.50.720">
    <property type="entry name" value="NAD(P)-binding Rossmann-like Domain"/>
    <property type="match status" value="1"/>
</dbReference>
<dbReference type="STRING" id="84698.SAMN04488528_103235"/>
<evidence type="ECO:0000256" key="1">
    <source>
        <dbReference type="ARBA" id="ARBA00007637"/>
    </source>
</evidence>
<proteinExistence type="inferred from homology"/>
<reference evidence="3 4" key="1">
    <citation type="submission" date="2016-10" db="EMBL/GenBank/DDBJ databases">
        <authorList>
            <person name="de Groot N.N."/>
        </authorList>
    </citation>
    <scope>NUCLEOTIDE SEQUENCE [LARGE SCALE GENOMIC DNA]</scope>
    <source>
        <strain evidence="3 4">DSM 12271</strain>
    </source>
</reference>
<keyword evidence="4" id="KW-1185">Reference proteome</keyword>
<dbReference type="AlphaFoldDB" id="A0A1I1AAT4"/>
<protein>
    <submittedName>
        <fullName evidence="3">UDP-glucose 4-epimerase</fullName>
    </submittedName>
</protein>
<evidence type="ECO:0000313" key="3">
    <source>
        <dbReference type="EMBL" id="SFB35085.1"/>
    </source>
</evidence>
<dbReference type="SUPFAM" id="SSF51735">
    <property type="entry name" value="NAD(P)-binding Rossmann-fold domains"/>
    <property type="match status" value="1"/>
</dbReference>
<dbReference type="Pfam" id="PF01370">
    <property type="entry name" value="Epimerase"/>
    <property type="match status" value="1"/>
</dbReference>
<organism evidence="3 4">
    <name type="scientific">Clostridium frigidicarnis</name>
    <dbReference type="NCBI Taxonomy" id="84698"/>
    <lineage>
        <taxon>Bacteria</taxon>
        <taxon>Bacillati</taxon>
        <taxon>Bacillota</taxon>
        <taxon>Clostridia</taxon>
        <taxon>Eubacteriales</taxon>
        <taxon>Clostridiaceae</taxon>
        <taxon>Clostridium</taxon>
    </lineage>
</organism>
<evidence type="ECO:0000313" key="4">
    <source>
        <dbReference type="Proteomes" id="UP000198619"/>
    </source>
</evidence>
<name>A0A1I1AAT4_9CLOT</name>